<dbReference type="RefSeq" id="WP_084166543.1">
    <property type="nucleotide sequence ID" value="NZ_HG322950.1"/>
</dbReference>
<dbReference type="PATRIC" id="fig|1301098.3.peg.133"/>
<reference evidence="3 4" key="1">
    <citation type="submission" date="2013-03" db="EMBL/GenBank/DDBJ databases">
        <authorList>
            <person name="Linke B."/>
        </authorList>
    </citation>
    <scope>NUCLEOTIDE SEQUENCE [LARGE SCALE GENOMIC DNA]</scope>
    <source>
        <strain evidence="3 4">B13</strain>
    </source>
</reference>
<evidence type="ECO:0000256" key="2">
    <source>
        <dbReference type="SAM" id="SignalP"/>
    </source>
</evidence>
<feature type="chain" id="PRO_5001529970" evidence="2">
    <location>
        <begin position="25"/>
        <end position="66"/>
    </location>
</feature>
<evidence type="ECO:0000313" key="4">
    <source>
        <dbReference type="Proteomes" id="UP000025241"/>
    </source>
</evidence>
<dbReference type="EMBL" id="HG322950">
    <property type="protein sequence ID" value="CDF81507.1"/>
    <property type="molecule type" value="Genomic_DNA"/>
</dbReference>
<reference evidence="3 4" key="2">
    <citation type="submission" date="2014-05" db="EMBL/GenBank/DDBJ databases">
        <title>Genome sequence of the 3-chlorobenzoate degrading bacterium Pseudomonas knackmussii B13 shows multiple evidence for horizontal gene transfer.</title>
        <authorList>
            <person name="Miyazaki R."/>
            <person name="Bertelli C."/>
            <person name="Falquet L."/>
            <person name="Robinson-Rechavi M."/>
            <person name="Gharib W."/>
            <person name="Roy S."/>
            <person name="Van der Meer J.R."/>
        </authorList>
    </citation>
    <scope>NUCLEOTIDE SEQUENCE [LARGE SCALE GENOMIC DNA]</scope>
    <source>
        <strain evidence="3 4">B13</strain>
    </source>
</reference>
<keyword evidence="2" id="KW-0732">Signal</keyword>
<dbReference type="HOGENOM" id="CLU_199785_1_0_6"/>
<gene>
    <name evidence="3" type="ORF">PKB_0128</name>
</gene>
<evidence type="ECO:0000256" key="1">
    <source>
        <dbReference type="SAM" id="MobiDB-lite"/>
    </source>
</evidence>
<accession>A0A024HAG5</accession>
<dbReference type="KEGG" id="pkc:PKB_0128"/>
<name>A0A024HAG5_PSEKB</name>
<feature type="signal peptide" evidence="2">
    <location>
        <begin position="1"/>
        <end position="24"/>
    </location>
</feature>
<organism evidence="3 4">
    <name type="scientific">Pseudomonas knackmussii (strain DSM 6978 / CCUG 54928 / LMG 23759 / B13)</name>
    <dbReference type="NCBI Taxonomy" id="1301098"/>
    <lineage>
        <taxon>Bacteria</taxon>
        <taxon>Pseudomonadati</taxon>
        <taxon>Pseudomonadota</taxon>
        <taxon>Gammaproteobacteria</taxon>
        <taxon>Pseudomonadales</taxon>
        <taxon>Pseudomonadaceae</taxon>
        <taxon>Pseudomonas</taxon>
    </lineage>
</organism>
<evidence type="ECO:0000313" key="3">
    <source>
        <dbReference type="EMBL" id="CDF81507.1"/>
    </source>
</evidence>
<keyword evidence="4" id="KW-1185">Reference proteome</keyword>
<sequence>MSRKLVVAALLSVCSLSFVQLSFAEESRLMTDKMVKANEAAIAASKQAGDAERTAGQAAAKSHTDS</sequence>
<feature type="region of interest" description="Disordered" evidence="1">
    <location>
        <begin position="46"/>
        <end position="66"/>
    </location>
</feature>
<proteinExistence type="predicted"/>
<dbReference type="Proteomes" id="UP000025241">
    <property type="component" value="Chromosome I"/>
</dbReference>
<dbReference type="AlphaFoldDB" id="A0A024HAG5"/>
<protein>
    <submittedName>
        <fullName evidence="3">Hypothetical secreted protein</fullName>
    </submittedName>
</protein>